<accession>A0A2P8GJE4</accession>
<feature type="domain" description="Outer membrane protein beta-barrel" evidence="2">
    <location>
        <begin position="27"/>
        <end position="214"/>
    </location>
</feature>
<dbReference type="EMBL" id="PYAS01000001">
    <property type="protein sequence ID" value="PSL34060.1"/>
    <property type="molecule type" value="Genomic_DNA"/>
</dbReference>
<evidence type="ECO:0000256" key="1">
    <source>
        <dbReference type="SAM" id="SignalP"/>
    </source>
</evidence>
<evidence type="ECO:0000313" key="3">
    <source>
        <dbReference type="EMBL" id="PSL34060.1"/>
    </source>
</evidence>
<keyword evidence="1" id="KW-0732">Signal</keyword>
<evidence type="ECO:0000259" key="2">
    <source>
        <dbReference type="Pfam" id="PF13568"/>
    </source>
</evidence>
<name>A0A2P8GJE4_9BACT</name>
<dbReference type="SUPFAM" id="SSF56925">
    <property type="entry name" value="OMPA-like"/>
    <property type="match status" value="1"/>
</dbReference>
<dbReference type="InterPro" id="IPR025665">
    <property type="entry name" value="Beta-barrel_OMP_2"/>
</dbReference>
<keyword evidence="4" id="KW-1185">Reference proteome</keyword>
<dbReference type="Proteomes" id="UP000241964">
    <property type="component" value="Unassembled WGS sequence"/>
</dbReference>
<dbReference type="Pfam" id="PF13568">
    <property type="entry name" value="OMP_b-brl_2"/>
    <property type="match status" value="1"/>
</dbReference>
<organism evidence="3 4">
    <name type="scientific">Dyadobacter jiangsuensis</name>
    <dbReference type="NCBI Taxonomy" id="1591085"/>
    <lineage>
        <taxon>Bacteria</taxon>
        <taxon>Pseudomonadati</taxon>
        <taxon>Bacteroidota</taxon>
        <taxon>Cytophagia</taxon>
        <taxon>Cytophagales</taxon>
        <taxon>Spirosomataceae</taxon>
        <taxon>Dyadobacter</taxon>
    </lineage>
</organism>
<sequence length="245" mass="26252">MRPLPKLLKVALSATACYLMANTAHAQMSLGLKGGVNFSTISAQNSGIGNFENRTAPNFAVIFNYQLGPAFSIQAEPGFSSRGATVHPVQEEPGVVLTPGWPYQRAVKGVAKFNYFELPIVAQYRPHLTEKLEAIISAGPEIRFRTGPQKLETTTATYISGEKTSSVTITKSYSGGEAVSTFDAGLTAGAGVAYPIGRFKLFLEGRYHLGLYNIASSADDRRDDAVKIHNRGASVVLGVTVPILK</sequence>
<dbReference type="RefSeq" id="WP_106593718.1">
    <property type="nucleotide sequence ID" value="NZ_PYAS01000001.1"/>
</dbReference>
<dbReference type="OrthoDB" id="947434at2"/>
<feature type="signal peptide" evidence="1">
    <location>
        <begin position="1"/>
        <end position="26"/>
    </location>
</feature>
<dbReference type="InterPro" id="IPR011250">
    <property type="entry name" value="OMP/PagP_B-barrel"/>
</dbReference>
<proteinExistence type="predicted"/>
<gene>
    <name evidence="3" type="ORF">CLV60_101429</name>
</gene>
<reference evidence="3 4" key="1">
    <citation type="submission" date="2018-03" db="EMBL/GenBank/DDBJ databases">
        <title>Genomic Encyclopedia of Archaeal and Bacterial Type Strains, Phase II (KMG-II): from individual species to whole genera.</title>
        <authorList>
            <person name="Goeker M."/>
        </authorList>
    </citation>
    <scope>NUCLEOTIDE SEQUENCE [LARGE SCALE GENOMIC DNA]</scope>
    <source>
        <strain evidence="3 4">DSM 29057</strain>
    </source>
</reference>
<comment type="caution">
    <text evidence="3">The sequence shown here is derived from an EMBL/GenBank/DDBJ whole genome shotgun (WGS) entry which is preliminary data.</text>
</comment>
<evidence type="ECO:0000313" key="4">
    <source>
        <dbReference type="Proteomes" id="UP000241964"/>
    </source>
</evidence>
<feature type="chain" id="PRO_5015175573" evidence="1">
    <location>
        <begin position="27"/>
        <end position="245"/>
    </location>
</feature>
<protein>
    <submittedName>
        <fullName evidence="3">Outer membrane protein with beta-barrel domain</fullName>
    </submittedName>
</protein>
<dbReference type="AlphaFoldDB" id="A0A2P8GJE4"/>